<gene>
    <name evidence="1" type="ORF">C2845_PM13G12090</name>
</gene>
<sequence>MKDMARLSWQAAYENRVGGSQQIVQVIESNMDRMLQSFPRNKPRRSGFDQFIRIVGTVARIIIAVIFGNPMPMIAAVAGPGGLLQ</sequence>
<organism evidence="1 2">
    <name type="scientific">Panicum miliaceum</name>
    <name type="common">Proso millet</name>
    <name type="synonym">Broomcorn millet</name>
    <dbReference type="NCBI Taxonomy" id="4540"/>
    <lineage>
        <taxon>Eukaryota</taxon>
        <taxon>Viridiplantae</taxon>
        <taxon>Streptophyta</taxon>
        <taxon>Embryophyta</taxon>
        <taxon>Tracheophyta</taxon>
        <taxon>Spermatophyta</taxon>
        <taxon>Magnoliopsida</taxon>
        <taxon>Liliopsida</taxon>
        <taxon>Poales</taxon>
        <taxon>Poaceae</taxon>
        <taxon>PACMAD clade</taxon>
        <taxon>Panicoideae</taxon>
        <taxon>Panicodae</taxon>
        <taxon>Paniceae</taxon>
        <taxon>Panicinae</taxon>
        <taxon>Panicum</taxon>
        <taxon>Panicum sect. Panicum</taxon>
    </lineage>
</organism>
<evidence type="ECO:0000313" key="1">
    <source>
        <dbReference type="EMBL" id="RLN03136.1"/>
    </source>
</evidence>
<proteinExistence type="predicted"/>
<dbReference type="AlphaFoldDB" id="A0A3L6RFQ5"/>
<accession>A0A3L6RFQ5</accession>
<protein>
    <submittedName>
        <fullName evidence="1">Uncharacterized protein</fullName>
    </submittedName>
</protein>
<name>A0A3L6RFQ5_PANMI</name>
<dbReference type="OrthoDB" id="10442828at2759"/>
<keyword evidence="2" id="KW-1185">Reference proteome</keyword>
<reference evidence="2" key="1">
    <citation type="journal article" date="2019" name="Nat. Commun.">
        <title>The genome of broomcorn millet.</title>
        <authorList>
            <person name="Zou C."/>
            <person name="Miki D."/>
            <person name="Li D."/>
            <person name="Tang Q."/>
            <person name="Xiao L."/>
            <person name="Rajput S."/>
            <person name="Deng P."/>
            <person name="Jia W."/>
            <person name="Huang R."/>
            <person name="Zhang M."/>
            <person name="Sun Y."/>
            <person name="Hu J."/>
            <person name="Fu X."/>
            <person name="Schnable P.S."/>
            <person name="Li F."/>
            <person name="Zhang H."/>
            <person name="Feng B."/>
            <person name="Zhu X."/>
            <person name="Liu R."/>
            <person name="Schnable J.C."/>
            <person name="Zhu J.-K."/>
            <person name="Zhang H."/>
        </authorList>
    </citation>
    <scope>NUCLEOTIDE SEQUENCE [LARGE SCALE GENOMIC DNA]</scope>
</reference>
<dbReference type="EMBL" id="PQIB02000008">
    <property type="protein sequence ID" value="RLN03136.1"/>
    <property type="molecule type" value="Genomic_DNA"/>
</dbReference>
<comment type="caution">
    <text evidence="1">The sequence shown here is derived from an EMBL/GenBank/DDBJ whole genome shotgun (WGS) entry which is preliminary data.</text>
</comment>
<evidence type="ECO:0000313" key="2">
    <source>
        <dbReference type="Proteomes" id="UP000275267"/>
    </source>
</evidence>
<dbReference type="Proteomes" id="UP000275267">
    <property type="component" value="Unassembled WGS sequence"/>
</dbReference>